<dbReference type="Gene3D" id="3.40.50.10860">
    <property type="entry name" value="Leucine Dehydrogenase, chain A, domain 1"/>
    <property type="match status" value="1"/>
</dbReference>
<dbReference type="Gene3D" id="3.40.50.720">
    <property type="entry name" value="NAD(P)-binding Rossmann-like Domain"/>
    <property type="match status" value="1"/>
</dbReference>
<keyword evidence="4" id="KW-1185">Reference proteome</keyword>
<dbReference type="PANTHER" id="PTHR48099">
    <property type="entry name" value="C-1-TETRAHYDROFOLATE SYNTHASE, CYTOPLASMIC-RELATED"/>
    <property type="match status" value="1"/>
</dbReference>
<dbReference type="AlphaFoldDB" id="A0A8H6E6I5"/>
<dbReference type="EMBL" id="SPNV01000103">
    <property type="protein sequence ID" value="KAF5861284.1"/>
    <property type="molecule type" value="Genomic_DNA"/>
</dbReference>
<dbReference type="Pfam" id="PF00763">
    <property type="entry name" value="THF_DHG_CYH"/>
    <property type="match status" value="1"/>
</dbReference>
<gene>
    <name evidence="3" type="ORF">ETB97_000400</name>
</gene>
<dbReference type="GO" id="GO:0009113">
    <property type="term" value="P:purine nucleobase biosynthetic process"/>
    <property type="evidence" value="ECO:0007669"/>
    <property type="project" value="TreeGrafter"/>
</dbReference>
<evidence type="ECO:0000259" key="2">
    <source>
        <dbReference type="Pfam" id="PF00763"/>
    </source>
</evidence>
<sequence length="327" mass="36805">MAPRIGETIQPDELARKTLRLISERVRDSPRRLYLMGILASDDVGSHQYANWTRKTCEDIGVYFHLVKLSPENVATYVRAINGNTSIHGIMVYYPIFGDKRDDTIRQLVTPEKDVEGLNRQTLDRLSEPTEGPRQPEQGKSIIPCTPRAVAWILEWMKIHDRTRLAGEKLRDQEICIINRSNVVGLPLARLLAGEGARVYSVDITGVQLFQRIYYPWNTEGLHGKDLPNWSLRDALQRSQVVISAVPDPAFKVNTKWLQRGAICVNVSSEKVRILSYEAIGAKDLPNESAQNFEPNVVEVASKFVPRVGSVTIGALLYNLILCSSRS</sequence>
<organism evidence="3 4">
    <name type="scientific">Petromyces alliaceus</name>
    <name type="common">Aspergillus alliaceus</name>
    <dbReference type="NCBI Taxonomy" id="209559"/>
    <lineage>
        <taxon>Eukaryota</taxon>
        <taxon>Fungi</taxon>
        <taxon>Dikarya</taxon>
        <taxon>Ascomycota</taxon>
        <taxon>Pezizomycotina</taxon>
        <taxon>Eurotiomycetes</taxon>
        <taxon>Eurotiomycetidae</taxon>
        <taxon>Eurotiales</taxon>
        <taxon>Aspergillaceae</taxon>
        <taxon>Aspergillus</taxon>
        <taxon>Aspergillus subgen. Circumdati</taxon>
    </lineage>
</organism>
<evidence type="ECO:0000313" key="4">
    <source>
        <dbReference type="Proteomes" id="UP000541154"/>
    </source>
</evidence>
<reference evidence="3 4" key="1">
    <citation type="submission" date="2019-04" db="EMBL/GenBank/DDBJ databases">
        <title>Aspergillus burnettii sp. nov., novel species from soil in southeast Queensland.</title>
        <authorList>
            <person name="Gilchrist C.L.M."/>
            <person name="Pitt J.I."/>
            <person name="Lange L."/>
            <person name="Lacey H.J."/>
            <person name="Vuong D."/>
            <person name="Midgley D.J."/>
            <person name="Greenfield P."/>
            <person name="Bradbury M."/>
            <person name="Lacey E."/>
            <person name="Busk P.K."/>
            <person name="Pilgaard B."/>
            <person name="Chooi Y.H."/>
            <person name="Piggott A.M."/>
        </authorList>
    </citation>
    <scope>NUCLEOTIDE SEQUENCE [LARGE SCALE GENOMIC DNA]</scope>
    <source>
        <strain evidence="3 4">FRR 5400</strain>
    </source>
</reference>
<proteinExistence type="predicted"/>
<dbReference type="PANTHER" id="PTHR48099:SF3">
    <property type="entry name" value="METHYLENETETRAHYDROFOLATE DEHYDROGENASE [NAD(+)]"/>
    <property type="match status" value="1"/>
</dbReference>
<dbReference type="SUPFAM" id="SSF53223">
    <property type="entry name" value="Aminoacid dehydrogenase-like, N-terminal domain"/>
    <property type="match status" value="1"/>
</dbReference>
<evidence type="ECO:0000256" key="1">
    <source>
        <dbReference type="SAM" id="MobiDB-lite"/>
    </source>
</evidence>
<dbReference type="Proteomes" id="UP000541154">
    <property type="component" value="Unassembled WGS sequence"/>
</dbReference>
<dbReference type="InterPro" id="IPR036291">
    <property type="entry name" value="NAD(P)-bd_dom_sf"/>
</dbReference>
<protein>
    <recommendedName>
        <fullName evidence="2">Tetrahydrofolate dehydrogenase/cyclohydrolase catalytic domain-containing protein</fullName>
    </recommendedName>
</protein>
<dbReference type="InterPro" id="IPR020630">
    <property type="entry name" value="THF_DH/CycHdrlase_cat_dom"/>
</dbReference>
<dbReference type="InterPro" id="IPR046346">
    <property type="entry name" value="Aminoacid_DH-like_N_sf"/>
</dbReference>
<evidence type="ECO:0000313" key="3">
    <source>
        <dbReference type="EMBL" id="KAF5861284.1"/>
    </source>
</evidence>
<accession>A0A8H6E6I5</accession>
<feature type="domain" description="Tetrahydrofolate dehydrogenase/cyclohydrolase catalytic" evidence="2">
    <location>
        <begin position="12"/>
        <end position="116"/>
    </location>
</feature>
<name>A0A8H6E6I5_PETAA</name>
<dbReference type="GO" id="GO:0004488">
    <property type="term" value="F:methylenetetrahydrofolate dehydrogenase (NADP+) activity"/>
    <property type="evidence" value="ECO:0007669"/>
    <property type="project" value="InterPro"/>
</dbReference>
<feature type="region of interest" description="Disordered" evidence="1">
    <location>
        <begin position="119"/>
        <end position="140"/>
    </location>
</feature>
<dbReference type="GO" id="GO:0005829">
    <property type="term" value="C:cytosol"/>
    <property type="evidence" value="ECO:0007669"/>
    <property type="project" value="TreeGrafter"/>
</dbReference>
<comment type="caution">
    <text evidence="3">The sequence shown here is derived from an EMBL/GenBank/DDBJ whole genome shotgun (WGS) entry which is preliminary data.</text>
</comment>
<dbReference type="GO" id="GO:0004487">
    <property type="term" value="F:methylenetetrahydrofolate dehydrogenase (NAD+) activity"/>
    <property type="evidence" value="ECO:0007669"/>
    <property type="project" value="TreeGrafter"/>
</dbReference>
<dbReference type="SUPFAM" id="SSF51735">
    <property type="entry name" value="NAD(P)-binding Rossmann-fold domains"/>
    <property type="match status" value="1"/>
</dbReference>
<feature type="compositionally biased region" description="Basic and acidic residues" evidence="1">
    <location>
        <begin position="119"/>
        <end position="128"/>
    </location>
</feature>